<keyword evidence="1" id="KW-0472">Membrane</keyword>
<organism evidence="2 3">
    <name type="scientific">Branchiibius hedensis</name>
    <dbReference type="NCBI Taxonomy" id="672460"/>
    <lineage>
        <taxon>Bacteria</taxon>
        <taxon>Bacillati</taxon>
        <taxon>Actinomycetota</taxon>
        <taxon>Actinomycetes</taxon>
        <taxon>Micrococcales</taxon>
        <taxon>Dermacoccaceae</taxon>
        <taxon>Branchiibius</taxon>
    </lineage>
</organism>
<keyword evidence="3" id="KW-1185">Reference proteome</keyword>
<evidence type="ECO:0000256" key="1">
    <source>
        <dbReference type="SAM" id="Phobius"/>
    </source>
</evidence>
<sequence>MNLIDPELLRQIEWAGGAFALYLVLSAVAVVLASTVSCRAAATFLIVAGAVVAAVLLTLPQLRDPAVPAWWPGCCWAAVVGCALAAAVLMARPDHIVKLRS</sequence>
<dbReference type="RefSeq" id="WP_109689507.1">
    <property type="nucleotide sequence ID" value="NZ_QGDN01000003.1"/>
</dbReference>
<protein>
    <submittedName>
        <fullName evidence="2">Uncharacterized protein</fullName>
    </submittedName>
</protein>
<name>A0A2Y9BN19_9MICO</name>
<keyword evidence="1" id="KW-0812">Transmembrane</keyword>
<feature type="transmembrane region" description="Helical" evidence="1">
    <location>
        <begin position="40"/>
        <end position="57"/>
    </location>
</feature>
<accession>A0A2Y9BN19</accession>
<feature type="transmembrane region" description="Helical" evidence="1">
    <location>
        <begin position="12"/>
        <end position="33"/>
    </location>
</feature>
<keyword evidence="1" id="KW-1133">Transmembrane helix</keyword>
<feature type="transmembrane region" description="Helical" evidence="1">
    <location>
        <begin position="69"/>
        <end position="91"/>
    </location>
</feature>
<reference evidence="3" key="1">
    <citation type="submission" date="2016-10" db="EMBL/GenBank/DDBJ databases">
        <authorList>
            <person name="Varghese N."/>
            <person name="Submissions S."/>
        </authorList>
    </citation>
    <scope>NUCLEOTIDE SEQUENCE [LARGE SCALE GENOMIC DNA]</scope>
    <source>
        <strain evidence="3">DSM 22951</strain>
    </source>
</reference>
<proteinExistence type="predicted"/>
<dbReference type="Proteomes" id="UP000250028">
    <property type="component" value="Unassembled WGS sequence"/>
</dbReference>
<evidence type="ECO:0000313" key="3">
    <source>
        <dbReference type="Proteomes" id="UP000250028"/>
    </source>
</evidence>
<evidence type="ECO:0000313" key="2">
    <source>
        <dbReference type="EMBL" id="SSA59113.1"/>
    </source>
</evidence>
<dbReference type="AlphaFoldDB" id="A0A2Y9BN19"/>
<dbReference type="EMBL" id="UESZ01000003">
    <property type="protein sequence ID" value="SSA59113.1"/>
    <property type="molecule type" value="Genomic_DNA"/>
</dbReference>
<gene>
    <name evidence="2" type="ORF">SAMN04489750_3928</name>
</gene>